<name>A0A7S2SQB9_9STRA</name>
<evidence type="ECO:0000313" key="4">
    <source>
        <dbReference type="EMBL" id="CAD9706763.1"/>
    </source>
</evidence>
<dbReference type="PROSITE" id="PS50157">
    <property type="entry name" value="ZINC_FINGER_C2H2_2"/>
    <property type="match status" value="1"/>
</dbReference>
<feature type="domain" description="C2H2-type" evidence="3">
    <location>
        <begin position="1147"/>
        <end position="1175"/>
    </location>
</feature>
<dbReference type="AlphaFoldDB" id="A0A7S2SQB9"/>
<proteinExistence type="predicted"/>
<keyword evidence="1" id="KW-0862">Zinc</keyword>
<dbReference type="EMBL" id="HBHJ01026867">
    <property type="protein sequence ID" value="CAD9706763.1"/>
    <property type="molecule type" value="Transcribed_RNA"/>
</dbReference>
<reference evidence="4" key="1">
    <citation type="submission" date="2021-01" db="EMBL/GenBank/DDBJ databases">
        <authorList>
            <person name="Corre E."/>
            <person name="Pelletier E."/>
            <person name="Niang G."/>
            <person name="Scheremetjew M."/>
            <person name="Finn R."/>
            <person name="Kale V."/>
            <person name="Holt S."/>
            <person name="Cochrane G."/>
            <person name="Meng A."/>
            <person name="Brown T."/>
            <person name="Cohen L."/>
        </authorList>
    </citation>
    <scope>NUCLEOTIDE SEQUENCE</scope>
    <source>
        <strain evidence="4">CCMP1243</strain>
    </source>
</reference>
<accession>A0A7S2SQB9</accession>
<organism evidence="4">
    <name type="scientific">Rhizochromulina marina</name>
    <dbReference type="NCBI Taxonomy" id="1034831"/>
    <lineage>
        <taxon>Eukaryota</taxon>
        <taxon>Sar</taxon>
        <taxon>Stramenopiles</taxon>
        <taxon>Ochrophyta</taxon>
        <taxon>Dictyochophyceae</taxon>
        <taxon>Rhizochromulinales</taxon>
        <taxon>Rhizochromulina</taxon>
    </lineage>
</organism>
<evidence type="ECO:0000259" key="3">
    <source>
        <dbReference type="PROSITE" id="PS50157"/>
    </source>
</evidence>
<keyword evidence="1" id="KW-0479">Metal-binding</keyword>
<dbReference type="PROSITE" id="PS00028">
    <property type="entry name" value="ZINC_FINGER_C2H2_1"/>
    <property type="match status" value="1"/>
</dbReference>
<sequence length="1177" mass="129749">MAAMAATIQAPLQEPTVQDARAVAGLLVPCAVCLDPKALVGGFCGPDCQTIMCSSCLAEHCRVTVDSGYPGAAIRMHCPIHPKRIAAAGRWQPAVMEHLGQADGKALIDRFTSHARGILSLQCGSCHARRDLMRPTSKALADKAMQALQASHAPVYDHLYKQHVEPFLVGAVSQEHVIVQCEAFLPKPEFALTHPSGKDTAFGLLLDSIEDDERKATLHYAFLRRFPKCISNCCKSVHCFRCHISGFHTNKTCEEFQASRTTVEDVVPCPGCGVQLTKGDGCSSVSCVCGNSFNWDTEVAKIREALAKLFCEDFRDRTAHHAAQILFEGRGPVPEALVRATAYATTNTNALQAARVDLWESLWPKPFHAAAAVTTLGDMGTRDPRKKATIVVAKAWKAARCAEYASEVTERNYARSRAWDAAFGNHAEIMRHRMSQRACKLGKLPYYSQVLKITPLDMTYAEGLEQRQAAAWVFLHGGHGSKTVQATFQAMEDLEAGHGLGDTQQLLFKAWAKQNSEFLDSCKADRFASLHGDRTPGIALDLELGLDPNPSLVQKDYCSFWLKNKAHEEAMQAEKRRRWVAGHGGTLQGAIHAALLQLCTPDPNLPVHLAVYWEAWFEEQKHLVCEEMARRFAEAHEDPVAAAIQRLADFAEHRKPGEEHPEMDMEMQCMQMWLKQDGVPEAMEEAKIQHWNALAISSVSEEEAILAAQSQRVVFRNPFAGKPPKKWSSPPSPDLQGASSRARSLLSWPSSPLPASTQAEAASRRAAAELPPPPSPPVLQWQNDHRKQKKRMISPPPAPPRVAQPAAPTPPQTQTTQDIHALASAIRDLTTLPELRSPGTPLSPQQAEALANGTKVLLLSDYTRGTSVVKNTVGEKTGFNRDTGNMVVTFGSRTGACPRPHQLALFQGSHCSGDKIPSSVAILAARGAQAEEQAETKPDRRRKVAQAAATRSRREVVPAAVVLAADLVTGSGRSFSMADKLCFEAWNSQFRSEVILRELARRWVAVHPDDPLDAAAAVHEGELVLSPLEDKYLEAWKSVVNLRSDHLLAFVLKRRKSMAKTFGTGSFNRPSARRAFAVLMSGEAGETSKVHCAAARAWARVHAAQFCKEELRIQWEEDHGRSSKGVKDKDITEWLREKQYGYGVGEWVCIKCRKRFETPSQMHSHLGMEHYYKKNVD</sequence>
<dbReference type="InterPro" id="IPR013087">
    <property type="entry name" value="Znf_C2H2_type"/>
</dbReference>
<feature type="compositionally biased region" description="Pro residues" evidence="2">
    <location>
        <begin position="794"/>
        <end position="811"/>
    </location>
</feature>
<gene>
    <name evidence="4" type="ORF">RMAR1173_LOCUS17754</name>
</gene>
<keyword evidence="1" id="KW-0863">Zinc-finger</keyword>
<feature type="compositionally biased region" description="Low complexity" evidence="2">
    <location>
        <begin position="738"/>
        <end position="761"/>
    </location>
</feature>
<feature type="region of interest" description="Disordered" evidence="2">
    <location>
        <begin position="721"/>
        <end position="817"/>
    </location>
</feature>
<protein>
    <recommendedName>
        <fullName evidence="3">C2H2-type domain-containing protein</fullName>
    </recommendedName>
</protein>
<evidence type="ECO:0000256" key="1">
    <source>
        <dbReference type="PROSITE-ProRule" id="PRU00042"/>
    </source>
</evidence>
<evidence type="ECO:0000256" key="2">
    <source>
        <dbReference type="SAM" id="MobiDB-lite"/>
    </source>
</evidence>
<dbReference type="Pfam" id="PF26200">
    <property type="entry name" value="Rcat_RNF216"/>
    <property type="match status" value="1"/>
</dbReference>
<dbReference type="GO" id="GO:0008270">
    <property type="term" value="F:zinc ion binding"/>
    <property type="evidence" value="ECO:0007669"/>
    <property type="project" value="UniProtKB-KW"/>
</dbReference>
<feature type="region of interest" description="Disordered" evidence="2">
    <location>
        <begin position="930"/>
        <end position="949"/>
    </location>
</feature>